<evidence type="ECO:0000313" key="4">
    <source>
        <dbReference type="Proteomes" id="UP000332933"/>
    </source>
</evidence>
<reference evidence="2" key="2">
    <citation type="submission" date="2019-06" db="EMBL/GenBank/DDBJ databases">
        <title>Genomics analysis of Aphanomyces spp. identifies a new class of oomycete effector associated with host adaptation.</title>
        <authorList>
            <person name="Gaulin E."/>
        </authorList>
    </citation>
    <scope>NUCLEOTIDE SEQUENCE</scope>
    <source>
        <strain evidence="2">CBS 578.67</strain>
    </source>
</reference>
<dbReference type="CDD" id="cd07263">
    <property type="entry name" value="VOC_like"/>
    <property type="match status" value="1"/>
</dbReference>
<proteinExistence type="predicted"/>
<accession>A0A485KS62</accession>
<organism evidence="3 4">
    <name type="scientific">Aphanomyces stellatus</name>
    <dbReference type="NCBI Taxonomy" id="120398"/>
    <lineage>
        <taxon>Eukaryota</taxon>
        <taxon>Sar</taxon>
        <taxon>Stramenopiles</taxon>
        <taxon>Oomycota</taxon>
        <taxon>Saprolegniomycetes</taxon>
        <taxon>Saprolegniales</taxon>
        <taxon>Verrucalvaceae</taxon>
        <taxon>Aphanomyces</taxon>
    </lineage>
</organism>
<dbReference type="PANTHER" id="PTHR36437:SF2">
    <property type="entry name" value="GLYOXALASE_BLEOMYCIN RESISTANCE PROTEIN_DIOXYGENASE"/>
    <property type="match status" value="1"/>
</dbReference>
<keyword evidence="4" id="KW-1185">Reference proteome</keyword>
<gene>
    <name evidence="3" type="primary">Aste57867_11166</name>
    <name evidence="2" type="ORF">As57867_011124</name>
    <name evidence="3" type="ORF">ASTE57867_11166</name>
</gene>
<dbReference type="Gene3D" id="3.10.180.10">
    <property type="entry name" value="2,3-Dihydroxybiphenyl 1,2-Dioxygenase, domain 1"/>
    <property type="match status" value="1"/>
</dbReference>
<sequence>MHLASVSIVVRDYDEAIAWYTTKLGFTLVDDVAMEGKRWVVVAPPGGTCSIVLAQPSTPDQEAFIGNQAGGRVWLFLQSDDFWKDYGAMKAAGVHFCEEPREEVYATVVVFEDLYGNRWDFLQRKSTQ</sequence>
<dbReference type="PROSITE" id="PS51819">
    <property type="entry name" value="VOC"/>
    <property type="match status" value="1"/>
</dbReference>
<name>A0A485KS62_9STRA</name>
<reference evidence="3 4" key="1">
    <citation type="submission" date="2019-03" db="EMBL/GenBank/DDBJ databases">
        <authorList>
            <person name="Gaulin E."/>
            <person name="Dumas B."/>
        </authorList>
    </citation>
    <scope>NUCLEOTIDE SEQUENCE [LARGE SCALE GENOMIC DNA]</scope>
    <source>
        <strain evidence="3">CBS 568.67</strain>
    </source>
</reference>
<dbReference type="OrthoDB" id="10261104at2759"/>
<evidence type="ECO:0000313" key="3">
    <source>
        <dbReference type="EMBL" id="VFT88033.1"/>
    </source>
</evidence>
<dbReference type="EMBL" id="CAADRA010005278">
    <property type="protein sequence ID" value="VFT88033.1"/>
    <property type="molecule type" value="Genomic_DNA"/>
</dbReference>
<dbReference type="InterPro" id="IPR004360">
    <property type="entry name" value="Glyas_Fos-R_dOase_dom"/>
</dbReference>
<dbReference type="Proteomes" id="UP000332933">
    <property type="component" value="Unassembled WGS sequence"/>
</dbReference>
<dbReference type="EMBL" id="VJMH01005257">
    <property type="protein sequence ID" value="KAF0698181.1"/>
    <property type="molecule type" value="Genomic_DNA"/>
</dbReference>
<feature type="domain" description="VOC" evidence="1">
    <location>
        <begin position="2"/>
        <end position="124"/>
    </location>
</feature>
<protein>
    <submittedName>
        <fullName evidence="3">Aste57867_11166 protein</fullName>
    </submittedName>
</protein>
<dbReference type="PANTHER" id="PTHR36437">
    <property type="entry name" value="GLYOXALASE/BLEOMYCIN RESISTANCE PROTEIN/DIOXYGENASE"/>
    <property type="match status" value="1"/>
</dbReference>
<dbReference type="Pfam" id="PF00903">
    <property type="entry name" value="Glyoxalase"/>
    <property type="match status" value="1"/>
</dbReference>
<evidence type="ECO:0000259" key="1">
    <source>
        <dbReference type="PROSITE" id="PS51819"/>
    </source>
</evidence>
<dbReference type="SUPFAM" id="SSF54593">
    <property type="entry name" value="Glyoxalase/Bleomycin resistance protein/Dihydroxybiphenyl dioxygenase"/>
    <property type="match status" value="1"/>
</dbReference>
<evidence type="ECO:0000313" key="2">
    <source>
        <dbReference type="EMBL" id="KAF0698181.1"/>
    </source>
</evidence>
<dbReference type="InterPro" id="IPR029068">
    <property type="entry name" value="Glyas_Bleomycin-R_OHBP_Dase"/>
</dbReference>
<dbReference type="AlphaFoldDB" id="A0A485KS62"/>
<dbReference type="InterPro" id="IPR037523">
    <property type="entry name" value="VOC_core"/>
</dbReference>